<proteinExistence type="predicted"/>
<dbReference type="EMBL" id="CP108091">
    <property type="protein sequence ID" value="WUQ18251.1"/>
    <property type="molecule type" value="Genomic_DNA"/>
</dbReference>
<dbReference type="Pfam" id="PF20247">
    <property type="entry name" value="DUF6602"/>
    <property type="match status" value="1"/>
</dbReference>
<accession>A0ABZ1TTD2</accession>
<evidence type="ECO:0000313" key="2">
    <source>
        <dbReference type="EMBL" id="WUQ18251.1"/>
    </source>
</evidence>
<name>A0ABZ1TTD2_STRVG</name>
<keyword evidence="3" id="KW-1185">Reference proteome</keyword>
<dbReference type="CDD" id="cd21173">
    <property type="entry name" value="NucC-like"/>
    <property type="match status" value="1"/>
</dbReference>
<dbReference type="Proteomes" id="UP001432039">
    <property type="component" value="Plasmid unnamed1"/>
</dbReference>
<reference evidence="2" key="1">
    <citation type="submission" date="2022-10" db="EMBL/GenBank/DDBJ databases">
        <title>The complete genomes of actinobacterial strains from the NBC collection.</title>
        <authorList>
            <person name="Joergensen T.S."/>
            <person name="Alvarez Arevalo M."/>
            <person name="Sterndorff E.B."/>
            <person name="Faurdal D."/>
            <person name="Vuksanovic O."/>
            <person name="Mourched A.-S."/>
            <person name="Charusanti P."/>
            <person name="Shaw S."/>
            <person name="Blin K."/>
            <person name="Weber T."/>
        </authorList>
    </citation>
    <scope>NUCLEOTIDE SEQUENCE</scope>
    <source>
        <strain evidence="2">NBC_00248</strain>
        <plasmid evidence="2">unnamed1</plasmid>
    </source>
</reference>
<geneLocation type="plasmid" evidence="2 3">
    <name>unnamed1</name>
</geneLocation>
<organism evidence="2 3">
    <name type="scientific">Streptomyces virginiae</name>
    <name type="common">Streptomyces cinnamonensis</name>
    <dbReference type="NCBI Taxonomy" id="1961"/>
    <lineage>
        <taxon>Bacteria</taxon>
        <taxon>Bacillati</taxon>
        <taxon>Actinomycetota</taxon>
        <taxon>Actinomycetes</taxon>
        <taxon>Kitasatosporales</taxon>
        <taxon>Streptomycetaceae</taxon>
        <taxon>Streptomyces</taxon>
    </lineage>
</organism>
<protein>
    <recommendedName>
        <fullName evidence="1">DUF6602 domain-containing protein</fullName>
    </recommendedName>
</protein>
<dbReference type="InterPro" id="IPR046537">
    <property type="entry name" value="DUF6602"/>
</dbReference>
<sequence>MEGHELQRFLDQMAVELADEYERIRLRATEDPGTAGDEGEENWANLIREIVPASYPVVTKGRILSADGRASPQIDVLVLSPAYPPFLVRKAKKVYLAEAVVAAFECKLTLKTKHVLEAARTAALVRTMTDRRSGDPEAELFGTPFYGVLAHSHSWKGQGSSPMTNVRSALSTALDSAQHPRDLLNLVCVADLATWTLMTAPWVGPPVREEPQVLTSISAVSSTLQRRPLLDMMEALLFRMAWQDPSMRGVASYFAKMGARGQGESLPVGSVKELMRSLPGGVSRHWPTDEVLAPATRRELMAKSTGALKGWDPWDVFLA</sequence>
<dbReference type="RefSeq" id="WP_328966196.1">
    <property type="nucleotide sequence ID" value="NZ_CP108091.1"/>
</dbReference>
<evidence type="ECO:0000313" key="3">
    <source>
        <dbReference type="Proteomes" id="UP001432039"/>
    </source>
</evidence>
<gene>
    <name evidence="2" type="ORF">OG517_43295</name>
</gene>
<evidence type="ECO:0000259" key="1">
    <source>
        <dbReference type="Pfam" id="PF20247"/>
    </source>
</evidence>
<keyword evidence="2" id="KW-0614">Plasmid</keyword>
<feature type="domain" description="DUF6602" evidence="1">
    <location>
        <begin position="28"/>
        <end position="127"/>
    </location>
</feature>